<dbReference type="AlphaFoldDB" id="A0A1G6HQG5"/>
<accession>A0A1G6HQG5</accession>
<evidence type="ECO:0000313" key="3">
    <source>
        <dbReference type="Proteomes" id="UP000242949"/>
    </source>
</evidence>
<feature type="transmembrane region" description="Helical" evidence="1">
    <location>
        <begin position="7"/>
        <end position="30"/>
    </location>
</feature>
<dbReference type="Proteomes" id="UP000242949">
    <property type="component" value="Unassembled WGS sequence"/>
</dbReference>
<feature type="transmembrane region" description="Helical" evidence="1">
    <location>
        <begin position="42"/>
        <end position="61"/>
    </location>
</feature>
<dbReference type="Pfam" id="PF12670">
    <property type="entry name" value="DUF3792"/>
    <property type="match status" value="1"/>
</dbReference>
<organism evidence="2 3">
    <name type="scientific">Pelagirhabdus alkalitolerans</name>
    <dbReference type="NCBI Taxonomy" id="1612202"/>
    <lineage>
        <taxon>Bacteria</taxon>
        <taxon>Bacillati</taxon>
        <taxon>Bacillota</taxon>
        <taxon>Bacilli</taxon>
        <taxon>Bacillales</taxon>
        <taxon>Bacillaceae</taxon>
        <taxon>Pelagirhabdus</taxon>
    </lineage>
</organism>
<name>A0A1G6HQG5_9BACI</name>
<evidence type="ECO:0000313" key="2">
    <source>
        <dbReference type="EMBL" id="SDB96519.1"/>
    </source>
</evidence>
<protein>
    <submittedName>
        <fullName evidence="2">Putative membrane protein, TIGR04086 family</fullName>
    </submittedName>
</protein>
<dbReference type="NCBIfam" id="TIGR04086">
    <property type="entry name" value="TIGR04086_membr"/>
    <property type="match status" value="1"/>
</dbReference>
<dbReference type="EMBL" id="FMYI01000003">
    <property type="protein sequence ID" value="SDB96519.1"/>
    <property type="molecule type" value="Genomic_DNA"/>
</dbReference>
<gene>
    <name evidence="2" type="ORF">SAMN05421734_103174</name>
</gene>
<keyword evidence="3" id="KW-1185">Reference proteome</keyword>
<feature type="transmembrane region" description="Helical" evidence="1">
    <location>
        <begin position="68"/>
        <end position="87"/>
    </location>
</feature>
<reference evidence="3" key="1">
    <citation type="submission" date="2016-09" db="EMBL/GenBank/DDBJ databases">
        <authorList>
            <person name="Varghese N."/>
            <person name="Submissions S."/>
        </authorList>
    </citation>
    <scope>NUCLEOTIDE SEQUENCE [LARGE SCALE GENOMIC DNA]</scope>
    <source>
        <strain evidence="3">S5</strain>
    </source>
</reference>
<proteinExistence type="predicted"/>
<dbReference type="RefSeq" id="WP_176759221.1">
    <property type="nucleotide sequence ID" value="NZ_FMYI01000003.1"/>
</dbReference>
<evidence type="ECO:0000256" key="1">
    <source>
        <dbReference type="SAM" id="Phobius"/>
    </source>
</evidence>
<keyword evidence="1" id="KW-0812">Transmembrane</keyword>
<feature type="transmembrane region" description="Helical" evidence="1">
    <location>
        <begin position="99"/>
        <end position="121"/>
    </location>
</feature>
<keyword evidence="1" id="KW-0472">Membrane</keyword>
<keyword evidence="1" id="KW-1133">Transmembrane helix</keyword>
<dbReference type="InterPro" id="IPR023804">
    <property type="entry name" value="DUF3792_TM"/>
</dbReference>
<sequence length="128" mass="14307">MKRSINAILLSMGAILITHLIMSAFLAGLLQFVDLKESNVDIIIRYMNYVIFLGAGGIAGYIGQKRGWLLGCLLTIAYSFILFIYQHQVSDFPLSWEYVYHYLILTLFSTTGGIIGVQITIRKAAHSS</sequence>